<dbReference type="OrthoDB" id="5240615at2"/>
<feature type="region of interest" description="Disordered" evidence="1">
    <location>
        <begin position="24"/>
        <end position="53"/>
    </location>
</feature>
<dbReference type="AlphaFoldDB" id="A0A9W6PC04"/>
<protein>
    <submittedName>
        <fullName evidence="2">Uncharacterized protein</fullName>
    </submittedName>
</protein>
<dbReference type="RefSeq" id="WP_158715110.1">
    <property type="nucleotide sequence ID" value="NZ_BSRX01000001.1"/>
</dbReference>
<name>A0A9W6PC04_9ACTN</name>
<dbReference type="EMBL" id="BSRX01000001">
    <property type="protein sequence ID" value="GLW52188.1"/>
    <property type="molecule type" value="Genomic_DNA"/>
</dbReference>
<evidence type="ECO:0000313" key="3">
    <source>
        <dbReference type="Proteomes" id="UP001165143"/>
    </source>
</evidence>
<organism evidence="2 3">
    <name type="scientific">Kitasatospora phosalacinea</name>
    <dbReference type="NCBI Taxonomy" id="2065"/>
    <lineage>
        <taxon>Bacteria</taxon>
        <taxon>Bacillati</taxon>
        <taxon>Actinomycetota</taxon>
        <taxon>Actinomycetes</taxon>
        <taxon>Kitasatosporales</taxon>
        <taxon>Streptomycetaceae</taxon>
        <taxon>Kitasatospora</taxon>
    </lineage>
</organism>
<sequence length="53" mass="5680">MPMRDGVHRAADAFHLPVGRPVTRRIHRDAAHPSRLGLPCTAAGTAQPHPAAH</sequence>
<comment type="caution">
    <text evidence="2">The sequence shown here is derived from an EMBL/GenBank/DDBJ whole genome shotgun (WGS) entry which is preliminary data.</text>
</comment>
<accession>A0A9W6PC04</accession>
<evidence type="ECO:0000313" key="2">
    <source>
        <dbReference type="EMBL" id="GLW52188.1"/>
    </source>
</evidence>
<dbReference type="Proteomes" id="UP001165143">
    <property type="component" value="Unassembled WGS sequence"/>
</dbReference>
<gene>
    <name evidence="2" type="ORF">Kpho01_01990</name>
</gene>
<evidence type="ECO:0000256" key="1">
    <source>
        <dbReference type="SAM" id="MobiDB-lite"/>
    </source>
</evidence>
<proteinExistence type="predicted"/>
<reference evidence="2" key="1">
    <citation type="submission" date="2023-02" db="EMBL/GenBank/DDBJ databases">
        <title>Kitasatospora phosalacinea NBRC 14362.</title>
        <authorList>
            <person name="Ichikawa N."/>
            <person name="Sato H."/>
            <person name="Tonouchi N."/>
        </authorList>
    </citation>
    <scope>NUCLEOTIDE SEQUENCE</scope>
    <source>
        <strain evidence="2">NBRC 14362</strain>
    </source>
</reference>